<organism evidence="2 3">
    <name type="scientific">Edaphochlamys debaryana</name>
    <dbReference type="NCBI Taxonomy" id="47281"/>
    <lineage>
        <taxon>Eukaryota</taxon>
        <taxon>Viridiplantae</taxon>
        <taxon>Chlorophyta</taxon>
        <taxon>core chlorophytes</taxon>
        <taxon>Chlorophyceae</taxon>
        <taxon>CS clade</taxon>
        <taxon>Chlamydomonadales</taxon>
        <taxon>Chlamydomonadales incertae sedis</taxon>
        <taxon>Edaphochlamys</taxon>
    </lineage>
</organism>
<evidence type="ECO:0000313" key="3">
    <source>
        <dbReference type="Proteomes" id="UP000612055"/>
    </source>
</evidence>
<feature type="region of interest" description="Disordered" evidence="1">
    <location>
        <begin position="1028"/>
        <end position="1122"/>
    </location>
</feature>
<feature type="compositionally biased region" description="Low complexity" evidence="1">
    <location>
        <begin position="1096"/>
        <end position="1109"/>
    </location>
</feature>
<comment type="caution">
    <text evidence="2">The sequence shown here is derived from an EMBL/GenBank/DDBJ whole genome shotgun (WGS) entry which is preliminary data.</text>
</comment>
<dbReference type="EMBL" id="JAEHOE010000058">
    <property type="protein sequence ID" value="KAG2490841.1"/>
    <property type="molecule type" value="Genomic_DNA"/>
</dbReference>
<dbReference type="SUPFAM" id="SSF52047">
    <property type="entry name" value="RNI-like"/>
    <property type="match status" value="1"/>
</dbReference>
<feature type="region of interest" description="Disordered" evidence="1">
    <location>
        <begin position="1"/>
        <end position="40"/>
    </location>
</feature>
<dbReference type="Proteomes" id="UP000612055">
    <property type="component" value="Unassembled WGS sequence"/>
</dbReference>
<feature type="compositionally biased region" description="Low complexity" evidence="1">
    <location>
        <begin position="499"/>
        <end position="514"/>
    </location>
</feature>
<accession>A0A836BVN7</accession>
<keyword evidence="3" id="KW-1185">Reference proteome</keyword>
<gene>
    <name evidence="2" type="ORF">HYH03_010759</name>
</gene>
<feature type="compositionally biased region" description="Low complexity" evidence="1">
    <location>
        <begin position="17"/>
        <end position="38"/>
    </location>
</feature>
<evidence type="ECO:0000313" key="2">
    <source>
        <dbReference type="EMBL" id="KAG2490841.1"/>
    </source>
</evidence>
<feature type="region of interest" description="Disordered" evidence="1">
    <location>
        <begin position="482"/>
        <end position="518"/>
    </location>
</feature>
<reference evidence="2" key="1">
    <citation type="journal article" date="2020" name="bioRxiv">
        <title>Comparative genomics of Chlamydomonas.</title>
        <authorList>
            <person name="Craig R.J."/>
            <person name="Hasan A.R."/>
            <person name="Ness R.W."/>
            <person name="Keightley P.D."/>
        </authorList>
    </citation>
    <scope>NUCLEOTIDE SEQUENCE</scope>
    <source>
        <strain evidence="2">CCAP 11/70</strain>
    </source>
</reference>
<name>A0A836BVN7_9CHLO</name>
<evidence type="ECO:0000256" key="1">
    <source>
        <dbReference type="SAM" id="MobiDB-lite"/>
    </source>
</evidence>
<dbReference type="PANTHER" id="PTHR24114">
    <property type="entry name" value="LEUCINE RICH REPEAT FAMILY PROTEIN"/>
    <property type="match status" value="1"/>
</dbReference>
<dbReference type="AlphaFoldDB" id="A0A836BVN7"/>
<sequence>MPGPPSPKKARPKQGDASPAKPKAKAKPAAPVAASAPPSKLPERASHVFFLRRFANEKVPGGTGTVGDLTTAQVVKEVVRPATAKQKSNYHDCLVRGQLDPKYTPKQCAGGVMNWLDDGPSCFGTTAYFASHSWTYKFGELVSLLEGHYAAQPGTEGGKVFVPIYYWVDIIAVTQHFSGDFKDHPDSDFPGVIRASQSVLFTMHPWRSPVAPTRVWCLFEALTALQCQGVGLDVILDMGSSRDTSPATLATVVRSIDVRASKAAVPADRYYLLGLIDAGIGSTAFNSMMRKSLMVSLLKAMANKCRHFCDERGLAELMKLGACQGEMGAEQGVLDIPANLPYSSTADLVQLLDGMVTFPRGIVMAGRHHCAQVWPEEAAGSKDWTVSETNYGSRAAWAYLPLTDAAVGAVGRLLQRQPRVPSRLLTDGGSDGGGAGDNGVPSPNRAAAAAAAAEAASGGADGVSYGLTELYLSLREARHTGKMVSSGDAPGSPSRARQASTSSPSGAGPGPITSRPTLGSAAAVGMTSMRGTPVAGRRAGIPSAGPGTSGLTAVAAAATFLGLAQPEPAAAAAGGGGGISRPAEVDSGVAGREELWYGLSLRTPLQLLCLHRSSLTLRDCARLREALACNTTLRTLQASACGLGIGVIEYELEASVAFVSRPWSTRTLAESYLRESGLGEGGGVGELTAGLLVAALASSSLQRVVLIPPRAGLVESLEEAGVAAAEKSGRASSTGASSWGASEGPGSCLQELVLAPVVFTPRAAGQLARVLAALPALTSATIDGRKVPPRPDWFRQTAPADGDWWYDAAGKLRYRYPEGWEQRPAPNGGTGSQWVLPAAEVKARYPKNVVRNDVVVLRRHIDKERAGRVQYGRPASADHVMPDLKGVLELLAKDPEGRSRTAAARAAALRHWLLAAAGPTSVAVPPRGAEYPAGEGSEDLELGLLEALEKLLPEYRTQLADAQTGAAKSYREKTRAAGAGGLIPAGRLAGMLTKPAPPVSSPRSPSPTKASAQVCGFYAGPLAASVLAPRSTTPNKGQGLGRTPRASNPGLGVSDPSKALRASNPGTGELARTMRTSTAGLGEPTKSLPLPRASNPGTPATPSTPAEPAKLTLPRLSNLGNK</sequence>
<dbReference type="OrthoDB" id="536515at2759"/>
<feature type="region of interest" description="Disordered" evidence="1">
    <location>
        <begin position="420"/>
        <end position="444"/>
    </location>
</feature>
<dbReference type="InterPro" id="IPR052394">
    <property type="entry name" value="LRR-containing"/>
</dbReference>
<dbReference type="PANTHER" id="PTHR24114:SF2">
    <property type="entry name" value="F-BOX DOMAIN-CONTAINING PROTEIN-RELATED"/>
    <property type="match status" value="1"/>
</dbReference>
<proteinExistence type="predicted"/>
<protein>
    <submittedName>
        <fullName evidence="2">Uncharacterized protein</fullName>
    </submittedName>
</protein>
<feature type="region of interest" description="Disordered" evidence="1">
    <location>
        <begin position="988"/>
        <end position="1011"/>
    </location>
</feature>